<evidence type="ECO:0000313" key="6">
    <source>
        <dbReference type="Proteomes" id="UP000006327"/>
    </source>
</evidence>
<dbReference type="PANTHER" id="PTHR23132">
    <property type="entry name" value="D-ALANINE--D-ALANINE LIGASE"/>
    <property type="match status" value="1"/>
</dbReference>
<gene>
    <name evidence="5" type="ORF">GARC_2626</name>
</gene>
<dbReference type="RefSeq" id="WP_007620610.1">
    <property type="nucleotide sequence ID" value="NZ_BAEO01000034.1"/>
</dbReference>
<accession>K6YN30</accession>
<keyword evidence="2 5" id="KW-0436">Ligase</keyword>
<dbReference type="PANTHER" id="PTHR23132:SF23">
    <property type="entry name" value="D-ALANINE--D-ALANINE LIGASE B"/>
    <property type="match status" value="1"/>
</dbReference>
<proteinExistence type="inferred from homology"/>
<evidence type="ECO:0000256" key="2">
    <source>
        <dbReference type="ARBA" id="ARBA00022598"/>
    </source>
</evidence>
<dbReference type="GO" id="GO:0005524">
    <property type="term" value="F:ATP binding"/>
    <property type="evidence" value="ECO:0007669"/>
    <property type="project" value="UniProtKB-UniRule"/>
</dbReference>
<dbReference type="STRING" id="493475.GARC_2626"/>
<dbReference type="PROSITE" id="PS50975">
    <property type="entry name" value="ATP_GRASP"/>
    <property type="match status" value="1"/>
</dbReference>
<evidence type="ECO:0000313" key="5">
    <source>
        <dbReference type="EMBL" id="GAC19592.1"/>
    </source>
</evidence>
<dbReference type="SUPFAM" id="SSF56059">
    <property type="entry name" value="Glutathione synthetase ATP-binding domain-like"/>
    <property type="match status" value="1"/>
</dbReference>
<dbReference type="InterPro" id="IPR011761">
    <property type="entry name" value="ATP-grasp"/>
</dbReference>
<evidence type="ECO:0000256" key="3">
    <source>
        <dbReference type="PROSITE-ProRule" id="PRU00409"/>
    </source>
</evidence>
<dbReference type="InterPro" id="IPR013815">
    <property type="entry name" value="ATP_grasp_subdomain_1"/>
</dbReference>
<comment type="caution">
    <text evidence="5">The sequence shown here is derived from an EMBL/GenBank/DDBJ whole genome shotgun (WGS) entry which is preliminary data.</text>
</comment>
<reference evidence="5 6" key="1">
    <citation type="journal article" date="2017" name="Antonie Van Leeuwenhoek">
        <title>Rhizobium rhizosphaerae sp. nov., a novel species isolated from rice rhizosphere.</title>
        <authorList>
            <person name="Zhao J.J."/>
            <person name="Zhang J."/>
            <person name="Zhang R.J."/>
            <person name="Zhang C.W."/>
            <person name="Yin H.Q."/>
            <person name="Zhang X.X."/>
        </authorList>
    </citation>
    <scope>NUCLEOTIDE SEQUENCE [LARGE SCALE GENOMIC DNA]</scope>
    <source>
        <strain evidence="5 6">BSs20135</strain>
    </source>
</reference>
<evidence type="ECO:0000256" key="1">
    <source>
        <dbReference type="ARBA" id="ARBA00010871"/>
    </source>
</evidence>
<comment type="similarity">
    <text evidence="1">Belongs to the D-alanine--D-alanine ligase family.</text>
</comment>
<name>K6YN30_9ALTE</name>
<dbReference type="Proteomes" id="UP000006327">
    <property type="component" value="Unassembled WGS sequence"/>
</dbReference>
<protein>
    <submittedName>
        <fullName evidence="5">D-alanine--D-alanine ligase</fullName>
    </submittedName>
</protein>
<evidence type="ECO:0000259" key="4">
    <source>
        <dbReference type="PROSITE" id="PS50975"/>
    </source>
</evidence>
<dbReference type="AlphaFoldDB" id="K6YN30"/>
<keyword evidence="3" id="KW-0067">ATP-binding</keyword>
<keyword evidence="3" id="KW-0547">Nucleotide-binding</keyword>
<organism evidence="5 6">
    <name type="scientific">Paraglaciecola arctica BSs20135</name>
    <dbReference type="NCBI Taxonomy" id="493475"/>
    <lineage>
        <taxon>Bacteria</taxon>
        <taxon>Pseudomonadati</taxon>
        <taxon>Pseudomonadota</taxon>
        <taxon>Gammaproteobacteria</taxon>
        <taxon>Alteromonadales</taxon>
        <taxon>Alteromonadaceae</taxon>
        <taxon>Paraglaciecola</taxon>
    </lineage>
</organism>
<dbReference type="eggNOG" id="COG1181">
    <property type="taxonomic scope" value="Bacteria"/>
</dbReference>
<dbReference type="GO" id="GO:0046872">
    <property type="term" value="F:metal ion binding"/>
    <property type="evidence" value="ECO:0007669"/>
    <property type="project" value="InterPro"/>
</dbReference>
<keyword evidence="6" id="KW-1185">Reference proteome</keyword>
<dbReference type="Gene3D" id="3.30.470.20">
    <property type="entry name" value="ATP-grasp fold, B domain"/>
    <property type="match status" value="1"/>
</dbReference>
<feature type="domain" description="ATP-grasp" evidence="4">
    <location>
        <begin position="106"/>
        <end position="302"/>
    </location>
</feature>
<dbReference type="EMBL" id="BAEO01000034">
    <property type="protein sequence ID" value="GAC19592.1"/>
    <property type="molecule type" value="Genomic_DNA"/>
</dbReference>
<dbReference type="GO" id="GO:0008716">
    <property type="term" value="F:D-alanine-D-alanine ligase activity"/>
    <property type="evidence" value="ECO:0007669"/>
    <property type="project" value="InterPro"/>
</dbReference>
<dbReference type="Pfam" id="PF07478">
    <property type="entry name" value="Dala_Dala_lig_C"/>
    <property type="match status" value="1"/>
</dbReference>
<dbReference type="Gene3D" id="3.30.1490.20">
    <property type="entry name" value="ATP-grasp fold, A domain"/>
    <property type="match status" value="1"/>
</dbReference>
<dbReference type="InterPro" id="IPR011095">
    <property type="entry name" value="Dala_Dala_lig_C"/>
</dbReference>
<sequence>MNIEVITTSDKTFRKTGFGSLSSCNDVVESIQRAGNAARLTVCASLDDLQAVVARKPDLVVLAEKFMVIEDAENLWFSEYFSKNKITFSGSDRETLKFDSDKASAKIHLANMRIKTARHFTALPKQFLSQKSLPLAFPLFIKSIDATNGNGIDELSYVNNFAEFEAKVLSIYTEFEQPALVEEYLPGRDFTVAIICNSSGGMTVSSIEILRPEDQQQNTECCMQVGVYDDSHKVNELAKAAFLGLGLRDFALIDVRMNKYGQCFFMGANLVPNMATGTSYFLRACEIANQLSYDQVICLLLEEFSSRSRGEKIHYQVLKQRNLHWPRASVKIGF</sequence>